<protein>
    <submittedName>
        <fullName evidence="1">Transcriptional regulator</fullName>
    </submittedName>
</protein>
<gene>
    <name evidence="1" type="ORF">HRQ87_06000</name>
</gene>
<evidence type="ECO:0000313" key="1">
    <source>
        <dbReference type="EMBL" id="NSX54349.1"/>
    </source>
</evidence>
<keyword evidence="2" id="KW-1185">Reference proteome</keyword>
<dbReference type="InterPro" id="IPR016032">
    <property type="entry name" value="Sig_transdc_resp-reg_C-effctor"/>
</dbReference>
<dbReference type="Proteomes" id="UP000777935">
    <property type="component" value="Unassembled WGS sequence"/>
</dbReference>
<sequence length="597" mass="66646">MHIIFTEPHPNAPGSVLIKNKESFPQPRLFLIGSFGVLGTDGQNYTPRSKKARGVLALLALAPRGTRTRVWLCDRLWSGSTAENSATSLRQTVFELKRDLGELAGELLEIDRSTLGLRLDRIWIDVHAYVANPAEYRASGVNMDTELLEGMDIPDEEFEEWLRMERQIWHDKIDQIHDTPANQTAIISQIDYAPGMTMPSVVENRRKLFSLGFLQNIRHGCGAETEHLADCLLDGVAQNLQELQPIDIFDFRDTNIQEDHARQNLHADFFIRVRTLQVQNALTLTFLTYRASSMALEWSQSINAPISEILSGDVPLLQGFIAQNVDRLAKTLFSSQGQSEIPGAAESTAIGYSALNMLFQLDQTSLQRSAALLDHAEQTTSNSIYPALKSYISSFIIGEHLTDMNIESINETRRLADSVVGDNPFNSISIACLGHVMGYVFSEHAMARNLLERALNLNSNQAFVWDHYALHNIYAGNYDQAYAAAKKANYLGSFSPISHSYDTTLCMAATMVGDHGTAINAGRRVLSKQPKFKAAMRYLLANYGMTGQVDKAKDIAQHLLDLDPKFIDPEQQKARFRLNDKAAETNILQSIRVGLDN</sequence>
<accession>A0ABX2IN90</accession>
<dbReference type="InterPro" id="IPR051677">
    <property type="entry name" value="AfsR-DnrI-RedD_regulator"/>
</dbReference>
<dbReference type="Gene3D" id="1.10.10.10">
    <property type="entry name" value="Winged helix-like DNA-binding domain superfamily/Winged helix DNA-binding domain"/>
    <property type="match status" value="1"/>
</dbReference>
<dbReference type="RefSeq" id="WP_174136267.1">
    <property type="nucleotide sequence ID" value="NZ_JABUFE010000002.1"/>
</dbReference>
<dbReference type="Gene3D" id="1.25.40.10">
    <property type="entry name" value="Tetratricopeptide repeat domain"/>
    <property type="match status" value="1"/>
</dbReference>
<dbReference type="PANTHER" id="PTHR35807">
    <property type="entry name" value="TRANSCRIPTIONAL REGULATOR REDD-RELATED"/>
    <property type="match status" value="1"/>
</dbReference>
<comment type="caution">
    <text evidence="1">The sequence shown here is derived from an EMBL/GenBank/DDBJ whole genome shotgun (WGS) entry which is preliminary data.</text>
</comment>
<dbReference type="InterPro" id="IPR036388">
    <property type="entry name" value="WH-like_DNA-bd_sf"/>
</dbReference>
<evidence type="ECO:0000313" key="2">
    <source>
        <dbReference type="Proteomes" id="UP000777935"/>
    </source>
</evidence>
<dbReference type="InterPro" id="IPR011990">
    <property type="entry name" value="TPR-like_helical_dom_sf"/>
</dbReference>
<dbReference type="EMBL" id="JABUFE010000002">
    <property type="protein sequence ID" value="NSX54349.1"/>
    <property type="molecule type" value="Genomic_DNA"/>
</dbReference>
<dbReference type="SUPFAM" id="SSF48452">
    <property type="entry name" value="TPR-like"/>
    <property type="match status" value="1"/>
</dbReference>
<dbReference type="SUPFAM" id="SSF46894">
    <property type="entry name" value="C-terminal effector domain of the bipartite response regulators"/>
    <property type="match status" value="1"/>
</dbReference>
<proteinExistence type="predicted"/>
<organism evidence="1 2">
    <name type="scientific">Parasulfitobacter algicola</name>
    <dbReference type="NCBI Taxonomy" id="2614809"/>
    <lineage>
        <taxon>Bacteria</taxon>
        <taxon>Pseudomonadati</taxon>
        <taxon>Pseudomonadota</taxon>
        <taxon>Alphaproteobacteria</taxon>
        <taxon>Rhodobacterales</taxon>
        <taxon>Roseobacteraceae</taxon>
        <taxon>Parasulfitobacter</taxon>
    </lineage>
</organism>
<name>A0ABX2IN90_9RHOB</name>
<reference evidence="1 2" key="1">
    <citation type="submission" date="2020-06" db="EMBL/GenBank/DDBJ databases">
        <title>Sulfitobacter algicola sp. nov., isolated from green algae.</title>
        <authorList>
            <person name="Wang C."/>
        </authorList>
    </citation>
    <scope>NUCLEOTIDE SEQUENCE [LARGE SCALE GENOMIC DNA]</scope>
    <source>
        <strain evidence="1 2">1151</strain>
    </source>
</reference>